<reference evidence="6" key="2">
    <citation type="journal article" date="2021" name="PeerJ">
        <title>Extensive microbial diversity within the chicken gut microbiome revealed by metagenomics and culture.</title>
        <authorList>
            <person name="Gilroy R."/>
            <person name="Ravi A."/>
            <person name="Getino M."/>
            <person name="Pursley I."/>
            <person name="Horton D.L."/>
            <person name="Alikhan N.F."/>
            <person name="Baker D."/>
            <person name="Gharbi K."/>
            <person name="Hall N."/>
            <person name="Watson M."/>
            <person name="Adriaenssens E.M."/>
            <person name="Foster-Nyarko E."/>
            <person name="Jarju S."/>
            <person name="Secka A."/>
            <person name="Antonio M."/>
            <person name="Oren A."/>
            <person name="Chaudhuri R.R."/>
            <person name="La Ragione R."/>
            <person name="Hildebrand F."/>
            <person name="Pallen M.J."/>
        </authorList>
    </citation>
    <scope>NUCLEOTIDE SEQUENCE</scope>
    <source>
        <strain evidence="6">35461</strain>
    </source>
</reference>
<dbReference type="CDD" id="cd00540">
    <property type="entry name" value="AAG"/>
    <property type="match status" value="1"/>
</dbReference>
<dbReference type="Gene3D" id="3.10.300.10">
    <property type="entry name" value="Methylpurine-DNA glycosylase (MPG)"/>
    <property type="match status" value="1"/>
</dbReference>
<dbReference type="Pfam" id="PF02245">
    <property type="entry name" value="Pur_DNA_glyco"/>
    <property type="match status" value="1"/>
</dbReference>
<dbReference type="NCBIfam" id="TIGR00567">
    <property type="entry name" value="3mg"/>
    <property type="match status" value="1"/>
</dbReference>
<evidence type="ECO:0000256" key="4">
    <source>
        <dbReference type="ARBA" id="ARBA00023204"/>
    </source>
</evidence>
<dbReference type="GO" id="GO:0006284">
    <property type="term" value="P:base-excision repair"/>
    <property type="evidence" value="ECO:0007669"/>
    <property type="project" value="InterPro"/>
</dbReference>
<evidence type="ECO:0000313" key="6">
    <source>
        <dbReference type="EMBL" id="HIV09792.1"/>
    </source>
</evidence>
<evidence type="ECO:0000256" key="1">
    <source>
        <dbReference type="ARBA" id="ARBA00009232"/>
    </source>
</evidence>
<dbReference type="GO" id="GO:0003905">
    <property type="term" value="F:alkylbase DNA N-glycosylase activity"/>
    <property type="evidence" value="ECO:0007669"/>
    <property type="project" value="InterPro"/>
</dbReference>
<keyword evidence="3 5" id="KW-0378">Hydrolase</keyword>
<comment type="caution">
    <text evidence="6">The sequence shown here is derived from an EMBL/GenBank/DDBJ whole genome shotgun (WGS) entry which is preliminary data.</text>
</comment>
<dbReference type="PANTHER" id="PTHR10429:SF0">
    <property type="entry name" value="DNA-3-METHYLADENINE GLYCOSYLASE"/>
    <property type="match status" value="1"/>
</dbReference>
<dbReference type="EC" id="3.2.2.-" evidence="5"/>
<name>A0A9D1T322_9BACT</name>
<dbReference type="InterPro" id="IPR003180">
    <property type="entry name" value="MPG"/>
</dbReference>
<dbReference type="GO" id="GO:0003677">
    <property type="term" value="F:DNA binding"/>
    <property type="evidence" value="ECO:0007669"/>
    <property type="project" value="InterPro"/>
</dbReference>
<dbReference type="InterPro" id="IPR036995">
    <property type="entry name" value="MPG_sf"/>
</dbReference>
<keyword evidence="2 5" id="KW-0227">DNA damage</keyword>
<protein>
    <recommendedName>
        <fullName evidence="5">Putative 3-methyladenine DNA glycosylase</fullName>
        <ecNumber evidence="5">3.2.2.-</ecNumber>
    </recommendedName>
</protein>
<dbReference type="PANTHER" id="PTHR10429">
    <property type="entry name" value="DNA-3-METHYLADENINE GLYCOSYLASE"/>
    <property type="match status" value="1"/>
</dbReference>
<proteinExistence type="inferred from homology"/>
<evidence type="ECO:0000313" key="7">
    <source>
        <dbReference type="Proteomes" id="UP000886845"/>
    </source>
</evidence>
<evidence type="ECO:0000256" key="3">
    <source>
        <dbReference type="ARBA" id="ARBA00022801"/>
    </source>
</evidence>
<reference evidence="6" key="1">
    <citation type="submission" date="2020-10" db="EMBL/GenBank/DDBJ databases">
        <authorList>
            <person name="Gilroy R."/>
        </authorList>
    </citation>
    <scope>NUCLEOTIDE SEQUENCE</scope>
    <source>
        <strain evidence="6">35461</strain>
    </source>
</reference>
<accession>A0A9D1T322</accession>
<sequence>MTANGADGRSQALPADFYAGDTVRVARALLGKLLLRRLNGAWVAAAICETEAYVGRCDKACHAYAYRRTPRTETLFAPPGTAYVYFVYGMHHCLNAVTEPVGEPSAVLIRAAFPLLGHDAMALRRHGRPWADLTPVQRRNLLNGPGRLCQALAIDRAFDRASLVDGPNLLIAEASPGLGLRALRPRKVRATPRIGIDYAKEAKAFPWRFLWERQTLP</sequence>
<dbReference type="EMBL" id="DVOR01000219">
    <property type="protein sequence ID" value="HIV09792.1"/>
    <property type="molecule type" value="Genomic_DNA"/>
</dbReference>
<dbReference type="Proteomes" id="UP000886845">
    <property type="component" value="Unassembled WGS sequence"/>
</dbReference>
<dbReference type="FunFam" id="3.10.300.10:FF:000001">
    <property type="entry name" value="Putative 3-methyladenine DNA glycosylase"/>
    <property type="match status" value="1"/>
</dbReference>
<evidence type="ECO:0000256" key="2">
    <source>
        <dbReference type="ARBA" id="ARBA00022763"/>
    </source>
</evidence>
<dbReference type="InterPro" id="IPR011034">
    <property type="entry name" value="Formyl_transferase-like_C_sf"/>
</dbReference>
<dbReference type="SUPFAM" id="SSF50486">
    <property type="entry name" value="FMT C-terminal domain-like"/>
    <property type="match status" value="1"/>
</dbReference>
<gene>
    <name evidence="6" type="ORF">IAC79_06745</name>
</gene>
<dbReference type="HAMAP" id="MF_00527">
    <property type="entry name" value="3MGH"/>
    <property type="match status" value="1"/>
</dbReference>
<comment type="similarity">
    <text evidence="1 5">Belongs to the DNA glycosylase MPG family.</text>
</comment>
<evidence type="ECO:0000256" key="5">
    <source>
        <dbReference type="HAMAP-Rule" id="MF_00527"/>
    </source>
</evidence>
<dbReference type="AlphaFoldDB" id="A0A9D1T322"/>
<keyword evidence="4 5" id="KW-0234">DNA repair</keyword>
<organism evidence="6 7">
    <name type="scientific">Candidatus Spyradenecus faecavium</name>
    <dbReference type="NCBI Taxonomy" id="2840947"/>
    <lineage>
        <taxon>Bacteria</taxon>
        <taxon>Pseudomonadati</taxon>
        <taxon>Lentisphaerota</taxon>
        <taxon>Lentisphaeria</taxon>
        <taxon>Lentisphaerales</taxon>
        <taxon>Lentisphaeraceae</taxon>
        <taxon>Lentisphaeraceae incertae sedis</taxon>
        <taxon>Candidatus Spyradenecus</taxon>
    </lineage>
</organism>